<gene>
    <name evidence="2" type="ORF">BTJ68_13689</name>
</gene>
<feature type="region of interest" description="Disordered" evidence="1">
    <location>
        <begin position="109"/>
        <end position="138"/>
    </location>
</feature>
<organism evidence="2 3">
    <name type="scientific">Hortaea werneckii EXF-2000</name>
    <dbReference type="NCBI Taxonomy" id="1157616"/>
    <lineage>
        <taxon>Eukaryota</taxon>
        <taxon>Fungi</taxon>
        <taxon>Dikarya</taxon>
        <taxon>Ascomycota</taxon>
        <taxon>Pezizomycotina</taxon>
        <taxon>Dothideomycetes</taxon>
        <taxon>Dothideomycetidae</taxon>
        <taxon>Mycosphaerellales</taxon>
        <taxon>Teratosphaeriaceae</taxon>
        <taxon>Hortaea</taxon>
    </lineage>
</organism>
<comment type="caution">
    <text evidence="2">The sequence shown here is derived from an EMBL/GenBank/DDBJ whole genome shotgun (WGS) entry which is preliminary data.</text>
</comment>
<protein>
    <submittedName>
        <fullName evidence="2">Uncharacterized protein</fullName>
    </submittedName>
</protein>
<evidence type="ECO:0000256" key="1">
    <source>
        <dbReference type="SAM" id="MobiDB-lite"/>
    </source>
</evidence>
<keyword evidence="3" id="KW-1185">Reference proteome</keyword>
<dbReference type="AlphaFoldDB" id="A0A1Z5SRN3"/>
<dbReference type="Proteomes" id="UP000194280">
    <property type="component" value="Unassembled WGS sequence"/>
</dbReference>
<feature type="compositionally biased region" description="Basic and acidic residues" evidence="1">
    <location>
        <begin position="194"/>
        <end position="204"/>
    </location>
</feature>
<dbReference type="VEuPathDB" id="FungiDB:BTJ68_13689"/>
<proteinExistence type="predicted"/>
<reference evidence="2 3" key="1">
    <citation type="submission" date="2017-01" db="EMBL/GenBank/DDBJ databases">
        <title>The recent genome duplication of the halophilic yeast Hortaea werneckii: insights from long-read sequencing.</title>
        <authorList>
            <person name="Sinha S."/>
            <person name="Flibotte S."/>
            <person name="Neira M."/>
            <person name="Lenassi M."/>
            <person name="Gostincar C."/>
            <person name="Stajich J.E."/>
            <person name="Nislow C.E."/>
        </authorList>
    </citation>
    <scope>NUCLEOTIDE SEQUENCE [LARGE SCALE GENOMIC DNA]</scope>
    <source>
        <strain evidence="2 3">EXF-2000</strain>
    </source>
</reference>
<feature type="region of interest" description="Disordered" evidence="1">
    <location>
        <begin position="295"/>
        <end position="329"/>
    </location>
</feature>
<feature type="compositionally biased region" description="Basic residues" evidence="1">
    <location>
        <begin position="405"/>
        <end position="414"/>
    </location>
</feature>
<dbReference type="InParanoid" id="A0A1Z5SRN3"/>
<feature type="compositionally biased region" description="Pro residues" evidence="1">
    <location>
        <begin position="84"/>
        <end position="95"/>
    </location>
</feature>
<evidence type="ECO:0000313" key="2">
    <source>
        <dbReference type="EMBL" id="OTA23470.1"/>
    </source>
</evidence>
<feature type="region of interest" description="Disordered" evidence="1">
    <location>
        <begin position="342"/>
        <end position="433"/>
    </location>
</feature>
<sequence length="433" mass="47497">MHSLQSDSANTRPARFVPSQARLALSSKCPTTLRSYFQRSPDTFPQTFPSPPELFSGLLIVVAIYVETSPPYKADMNQEAPQPIISPPLSPPPAMDPTVDAPQVEQLPTLGAGQPATKTQAKVKLAKGPYRPPTGLDNAKHLKSDLKAFGFDAKEVKQLVAKKEAIVDAQGQRPPHAAGIVVRSDSFGSNNSWNDREDGEDRWTGRAGRTNGKNGNGKGYEHLYLKEGTSWVLFDPLRGWPHFGPFGPPPFLLKWEYYEPGNAKLLEFNLISHSVRMRSCPAILKGKQIVYTKTGPKIQKIQNSGGRRQDTPLNEEDDASSSDKQDEAARVYGATVSKEEVVKAEKAKVPDGTGKRKGKARAEEEGVTAGKTLSDAPQRETRKRVRLSLGGESQANEDKQEAPKRSTRVRRAPARLKQEIGESDDEAIKAEEA</sequence>
<dbReference type="EMBL" id="MUNK01000294">
    <property type="protein sequence ID" value="OTA23470.1"/>
    <property type="molecule type" value="Genomic_DNA"/>
</dbReference>
<evidence type="ECO:0000313" key="3">
    <source>
        <dbReference type="Proteomes" id="UP000194280"/>
    </source>
</evidence>
<feature type="compositionally biased region" description="Basic and acidic residues" evidence="1">
    <location>
        <begin position="416"/>
        <end position="433"/>
    </location>
</feature>
<name>A0A1Z5SRN3_HORWE</name>
<dbReference type="OrthoDB" id="3643508at2759"/>
<feature type="region of interest" description="Disordered" evidence="1">
    <location>
        <begin position="77"/>
        <end position="97"/>
    </location>
</feature>
<feature type="region of interest" description="Disordered" evidence="1">
    <location>
        <begin position="183"/>
        <end position="214"/>
    </location>
</feature>
<accession>A0A1Z5SRN3</accession>